<sequence>MTASGVFQGPGHRGVHTLEAHQAHCSSGRGNPAKPPPRGPCVEPGRGQRAARRSRPHSWSDVWVSQCREDWRGVSVLGWKAQRGTHSRFFSCKTGRKGNGKNKRWAPSAQRRKMEKTHCTWDALFTVIPRGRRNHPVLKCEGENMGGPGSQRQIQKQVRPPLHAMRGPPIWPGCLSRI</sequence>
<evidence type="ECO:0000313" key="2">
    <source>
        <dbReference type="Proteomes" id="UP001162501"/>
    </source>
</evidence>
<organism evidence="1 2">
    <name type="scientific">Rangifer tarandus platyrhynchus</name>
    <name type="common">Svalbard reindeer</name>
    <dbReference type="NCBI Taxonomy" id="3082113"/>
    <lineage>
        <taxon>Eukaryota</taxon>
        <taxon>Metazoa</taxon>
        <taxon>Chordata</taxon>
        <taxon>Craniata</taxon>
        <taxon>Vertebrata</taxon>
        <taxon>Euteleostomi</taxon>
        <taxon>Mammalia</taxon>
        <taxon>Eutheria</taxon>
        <taxon>Laurasiatheria</taxon>
        <taxon>Artiodactyla</taxon>
        <taxon>Ruminantia</taxon>
        <taxon>Pecora</taxon>
        <taxon>Cervidae</taxon>
        <taxon>Odocoileinae</taxon>
        <taxon>Rangifer</taxon>
    </lineage>
</organism>
<dbReference type="Proteomes" id="UP001162501">
    <property type="component" value="Chromosome 3"/>
</dbReference>
<dbReference type="EMBL" id="OX596087">
    <property type="protein sequence ID" value="CAN0453937.1"/>
    <property type="molecule type" value="Genomic_DNA"/>
</dbReference>
<reference evidence="1" key="2">
    <citation type="submission" date="2025-03" db="EMBL/GenBank/DDBJ databases">
        <authorList>
            <consortium name="ELIXIR-Norway"/>
            <consortium name="Elixir Norway"/>
        </authorList>
    </citation>
    <scope>NUCLEOTIDE SEQUENCE</scope>
</reference>
<reference evidence="1" key="1">
    <citation type="submission" date="2023-05" db="EMBL/GenBank/DDBJ databases">
        <authorList>
            <consortium name="ELIXIR-Norway"/>
        </authorList>
    </citation>
    <scope>NUCLEOTIDE SEQUENCE</scope>
</reference>
<name>A0AC59ZKU6_RANTA</name>
<proteinExistence type="predicted"/>
<accession>A0AC59ZKU6</accession>
<gene>
    <name evidence="1" type="ORF">MRATA1EN22A_LOCUS19798</name>
</gene>
<evidence type="ECO:0000313" key="1">
    <source>
        <dbReference type="EMBL" id="CAN0453937.1"/>
    </source>
</evidence>
<protein>
    <submittedName>
        <fullName evidence="1">Uncharacterized protein</fullName>
    </submittedName>
</protein>